<keyword evidence="2" id="KW-1185">Reference proteome</keyword>
<proteinExistence type="predicted"/>
<comment type="caution">
    <text evidence="1">The sequence shown here is derived from an EMBL/GenBank/DDBJ whole genome shotgun (WGS) entry which is preliminary data.</text>
</comment>
<dbReference type="Proteomes" id="UP001595906">
    <property type="component" value="Unassembled WGS sequence"/>
</dbReference>
<evidence type="ECO:0000313" key="1">
    <source>
        <dbReference type="EMBL" id="MFC4233329.1"/>
    </source>
</evidence>
<protein>
    <recommendedName>
        <fullName evidence="3">Secreted protein (Por secretion system target)</fullName>
    </recommendedName>
</protein>
<sequence length="206" mass="23162">MKQITSTFITIISSLGTFAQPIDSLPVRINTLEAKSIVYGIRLDWSVVCFLEFAKFQIQRSSDGINYTTINAFEADKLRCKQPFDFTDANIGGTLFYKINVGDRDGRYSSSKVVTVTLTEKKFAINSIAPSLVNSEVLLSLYSPNIDKVSLFIINFNGVILRRQSIDIVKGVSDIRINVGNMPKGNYILKVQNGFLEERITRFTRL</sequence>
<dbReference type="RefSeq" id="WP_379015559.1">
    <property type="nucleotide sequence ID" value="NZ_JBHSDC010000029.1"/>
</dbReference>
<dbReference type="EMBL" id="JBHSDC010000029">
    <property type="protein sequence ID" value="MFC4233329.1"/>
    <property type="molecule type" value="Genomic_DNA"/>
</dbReference>
<evidence type="ECO:0008006" key="3">
    <source>
        <dbReference type="Google" id="ProtNLM"/>
    </source>
</evidence>
<gene>
    <name evidence="1" type="ORF">ACFOW1_15615</name>
</gene>
<reference evidence="2" key="1">
    <citation type="journal article" date="2019" name="Int. J. Syst. Evol. Microbiol.">
        <title>The Global Catalogue of Microorganisms (GCM) 10K type strain sequencing project: providing services to taxonomists for standard genome sequencing and annotation.</title>
        <authorList>
            <consortium name="The Broad Institute Genomics Platform"/>
            <consortium name="The Broad Institute Genome Sequencing Center for Infectious Disease"/>
            <person name="Wu L."/>
            <person name="Ma J."/>
        </authorList>
    </citation>
    <scope>NUCLEOTIDE SEQUENCE [LARGE SCALE GENOMIC DNA]</scope>
    <source>
        <strain evidence="2">CECT 8010</strain>
    </source>
</reference>
<evidence type="ECO:0000313" key="2">
    <source>
        <dbReference type="Proteomes" id="UP001595906"/>
    </source>
</evidence>
<name>A0ABV8Q0I4_9BACT</name>
<organism evidence="1 2">
    <name type="scientific">Parasediminibacterium paludis</name>
    <dbReference type="NCBI Taxonomy" id="908966"/>
    <lineage>
        <taxon>Bacteria</taxon>
        <taxon>Pseudomonadati</taxon>
        <taxon>Bacteroidota</taxon>
        <taxon>Chitinophagia</taxon>
        <taxon>Chitinophagales</taxon>
        <taxon>Chitinophagaceae</taxon>
        <taxon>Parasediminibacterium</taxon>
    </lineage>
</organism>
<accession>A0ABV8Q0I4</accession>